<dbReference type="InterPro" id="IPR032675">
    <property type="entry name" value="LRR_dom_sf"/>
</dbReference>
<dbReference type="InParanoid" id="D2VHH3"/>
<dbReference type="GeneID" id="8863307"/>
<sequence length="147" mass="17527">MISPRQHKIQPSSNDTPIKDNFIWNNYFGDALVQDMMIEIMEYCNDHLEILSSYCLISKTWFYASCLFRMKLDFSIKKIHPRYFESFFNASNVPRNITQLSLAFNALRDEQLIILSQCKTLTNLEHLNLRNNYALTREVLMSYWRVK</sequence>
<keyword evidence="2" id="KW-1185">Reference proteome</keyword>
<accession>D2VHH3</accession>
<organism evidence="2">
    <name type="scientific">Naegleria gruberi</name>
    <name type="common">Amoeba</name>
    <dbReference type="NCBI Taxonomy" id="5762"/>
    <lineage>
        <taxon>Eukaryota</taxon>
        <taxon>Discoba</taxon>
        <taxon>Heterolobosea</taxon>
        <taxon>Tetramitia</taxon>
        <taxon>Eutetramitia</taxon>
        <taxon>Vahlkampfiidae</taxon>
        <taxon>Naegleria</taxon>
    </lineage>
</organism>
<proteinExistence type="predicted"/>
<protein>
    <submittedName>
        <fullName evidence="1">Predicted protein</fullName>
    </submittedName>
</protein>
<dbReference type="SUPFAM" id="SSF52047">
    <property type="entry name" value="RNI-like"/>
    <property type="match status" value="1"/>
</dbReference>
<dbReference type="RefSeq" id="XP_002676424.1">
    <property type="nucleotide sequence ID" value="XM_002676378.1"/>
</dbReference>
<dbReference type="AlphaFoldDB" id="D2VHH3"/>
<dbReference type="Proteomes" id="UP000006671">
    <property type="component" value="Unassembled WGS sequence"/>
</dbReference>
<dbReference type="Gene3D" id="3.80.10.10">
    <property type="entry name" value="Ribonuclease Inhibitor"/>
    <property type="match status" value="1"/>
</dbReference>
<gene>
    <name evidence="1" type="ORF">NAEGRDRAFT_68328</name>
</gene>
<dbReference type="KEGG" id="ngr:NAEGRDRAFT_68328"/>
<dbReference type="EMBL" id="GG738872">
    <property type="protein sequence ID" value="EFC43680.1"/>
    <property type="molecule type" value="Genomic_DNA"/>
</dbReference>
<evidence type="ECO:0000313" key="2">
    <source>
        <dbReference type="Proteomes" id="UP000006671"/>
    </source>
</evidence>
<dbReference type="VEuPathDB" id="AmoebaDB:NAEGRDRAFT_68328"/>
<evidence type="ECO:0000313" key="1">
    <source>
        <dbReference type="EMBL" id="EFC43680.1"/>
    </source>
</evidence>
<name>D2VHH3_NAEGR</name>
<reference evidence="1 2" key="1">
    <citation type="journal article" date="2010" name="Cell">
        <title>The genome of Naegleria gruberi illuminates early eukaryotic versatility.</title>
        <authorList>
            <person name="Fritz-Laylin L.K."/>
            <person name="Prochnik S.E."/>
            <person name="Ginger M.L."/>
            <person name="Dacks J.B."/>
            <person name="Carpenter M.L."/>
            <person name="Field M.C."/>
            <person name="Kuo A."/>
            <person name="Paredez A."/>
            <person name="Chapman J."/>
            <person name="Pham J."/>
            <person name="Shu S."/>
            <person name="Neupane R."/>
            <person name="Cipriano M."/>
            <person name="Mancuso J."/>
            <person name="Tu H."/>
            <person name="Salamov A."/>
            <person name="Lindquist E."/>
            <person name="Shapiro H."/>
            <person name="Lucas S."/>
            <person name="Grigoriev I.V."/>
            <person name="Cande W.Z."/>
            <person name="Fulton C."/>
            <person name="Rokhsar D.S."/>
            <person name="Dawson S.C."/>
        </authorList>
    </citation>
    <scope>NUCLEOTIDE SEQUENCE [LARGE SCALE GENOMIC DNA]</scope>
    <source>
        <strain evidence="1 2">NEG-M</strain>
    </source>
</reference>